<evidence type="ECO:0000256" key="1">
    <source>
        <dbReference type="ARBA" id="ARBA00004370"/>
    </source>
</evidence>
<organism evidence="8 9">
    <name type="scientific">Acorus gramineus</name>
    <name type="common">Dwarf sweet flag</name>
    <dbReference type="NCBI Taxonomy" id="55184"/>
    <lineage>
        <taxon>Eukaryota</taxon>
        <taxon>Viridiplantae</taxon>
        <taxon>Streptophyta</taxon>
        <taxon>Embryophyta</taxon>
        <taxon>Tracheophyta</taxon>
        <taxon>Spermatophyta</taxon>
        <taxon>Magnoliopsida</taxon>
        <taxon>Liliopsida</taxon>
        <taxon>Acoraceae</taxon>
        <taxon>Acorus</taxon>
    </lineage>
</organism>
<gene>
    <name evidence="8" type="ORF">QJS04_geneDACA011075</name>
</gene>
<evidence type="ECO:0000256" key="3">
    <source>
        <dbReference type="ARBA" id="ARBA00022448"/>
    </source>
</evidence>
<comment type="subcellular location">
    <subcellularLocation>
        <location evidence="1">Membrane</location>
    </subcellularLocation>
</comment>
<reference evidence="8" key="2">
    <citation type="submission" date="2023-06" db="EMBL/GenBank/DDBJ databases">
        <authorList>
            <person name="Ma L."/>
            <person name="Liu K.-W."/>
            <person name="Li Z."/>
            <person name="Hsiao Y.-Y."/>
            <person name="Qi Y."/>
            <person name="Fu T."/>
            <person name="Tang G."/>
            <person name="Zhang D."/>
            <person name="Sun W.-H."/>
            <person name="Liu D.-K."/>
            <person name="Li Y."/>
            <person name="Chen G.-Z."/>
            <person name="Liu X.-D."/>
            <person name="Liao X.-Y."/>
            <person name="Jiang Y.-T."/>
            <person name="Yu X."/>
            <person name="Hao Y."/>
            <person name="Huang J."/>
            <person name="Zhao X.-W."/>
            <person name="Ke S."/>
            <person name="Chen Y.-Y."/>
            <person name="Wu W.-L."/>
            <person name="Hsu J.-L."/>
            <person name="Lin Y.-F."/>
            <person name="Huang M.-D."/>
            <person name="Li C.-Y."/>
            <person name="Huang L."/>
            <person name="Wang Z.-W."/>
            <person name="Zhao X."/>
            <person name="Zhong W.-Y."/>
            <person name="Peng D.-H."/>
            <person name="Ahmad S."/>
            <person name="Lan S."/>
            <person name="Zhang J.-S."/>
            <person name="Tsai W.-C."/>
            <person name="Van De Peer Y."/>
            <person name="Liu Z.-J."/>
        </authorList>
    </citation>
    <scope>NUCLEOTIDE SEQUENCE</scope>
    <source>
        <strain evidence="8">SCP</strain>
        <tissue evidence="8">Leaves</tissue>
    </source>
</reference>
<evidence type="ECO:0000256" key="6">
    <source>
        <dbReference type="ARBA" id="ARBA00023136"/>
    </source>
</evidence>
<evidence type="ECO:0000313" key="8">
    <source>
        <dbReference type="EMBL" id="KAK1275750.1"/>
    </source>
</evidence>
<dbReference type="Pfam" id="PF00083">
    <property type="entry name" value="Sugar_tr"/>
    <property type="match status" value="1"/>
</dbReference>
<reference evidence="8" key="1">
    <citation type="journal article" date="2023" name="Nat. Commun.">
        <title>Diploid and tetraploid genomes of Acorus and the evolution of monocots.</title>
        <authorList>
            <person name="Ma L."/>
            <person name="Liu K.W."/>
            <person name="Li Z."/>
            <person name="Hsiao Y.Y."/>
            <person name="Qi Y."/>
            <person name="Fu T."/>
            <person name="Tang G.D."/>
            <person name="Zhang D."/>
            <person name="Sun W.H."/>
            <person name="Liu D.K."/>
            <person name="Li Y."/>
            <person name="Chen G.Z."/>
            <person name="Liu X.D."/>
            <person name="Liao X.Y."/>
            <person name="Jiang Y.T."/>
            <person name="Yu X."/>
            <person name="Hao Y."/>
            <person name="Huang J."/>
            <person name="Zhao X.W."/>
            <person name="Ke S."/>
            <person name="Chen Y.Y."/>
            <person name="Wu W.L."/>
            <person name="Hsu J.L."/>
            <person name="Lin Y.F."/>
            <person name="Huang M.D."/>
            <person name="Li C.Y."/>
            <person name="Huang L."/>
            <person name="Wang Z.W."/>
            <person name="Zhao X."/>
            <person name="Zhong W.Y."/>
            <person name="Peng D.H."/>
            <person name="Ahmad S."/>
            <person name="Lan S."/>
            <person name="Zhang J.S."/>
            <person name="Tsai W.C."/>
            <person name="Van de Peer Y."/>
            <person name="Liu Z.J."/>
        </authorList>
    </citation>
    <scope>NUCLEOTIDE SEQUENCE</scope>
    <source>
        <strain evidence="8">SCP</strain>
    </source>
</reference>
<evidence type="ECO:0000256" key="4">
    <source>
        <dbReference type="ARBA" id="ARBA00022692"/>
    </source>
</evidence>
<dbReference type="SUPFAM" id="SSF103473">
    <property type="entry name" value="MFS general substrate transporter"/>
    <property type="match status" value="1"/>
</dbReference>
<dbReference type="Proteomes" id="UP001179952">
    <property type="component" value="Unassembled WGS sequence"/>
</dbReference>
<dbReference type="PANTHER" id="PTHR23500:SF574">
    <property type="entry name" value="SUGAR TRANSPORT PROTEIN 1"/>
    <property type="match status" value="1"/>
</dbReference>
<dbReference type="AlphaFoldDB" id="A0AAV9BGY9"/>
<keyword evidence="5 7" id="KW-1133">Transmembrane helix</keyword>
<feature type="transmembrane region" description="Helical" evidence="7">
    <location>
        <begin position="21"/>
        <end position="44"/>
    </location>
</feature>
<comment type="similarity">
    <text evidence="2">Belongs to the major facilitator superfamily. Sugar transporter (TC 2.A.1.1) family.</text>
</comment>
<dbReference type="Gene3D" id="1.20.1250.20">
    <property type="entry name" value="MFS general substrate transporter like domains"/>
    <property type="match status" value="1"/>
</dbReference>
<keyword evidence="9" id="KW-1185">Reference proteome</keyword>
<keyword evidence="6 7" id="KW-0472">Membrane</keyword>
<keyword evidence="4 7" id="KW-0812">Transmembrane</keyword>
<dbReference type="InterPro" id="IPR005828">
    <property type="entry name" value="MFS_sugar_transport-like"/>
</dbReference>
<dbReference type="InterPro" id="IPR045262">
    <property type="entry name" value="STP/PLT_plant"/>
</dbReference>
<evidence type="ECO:0000256" key="2">
    <source>
        <dbReference type="ARBA" id="ARBA00010992"/>
    </source>
</evidence>
<protein>
    <submittedName>
        <fullName evidence="8">Sugar carrier protein C</fullName>
    </submittedName>
</protein>
<sequence>MEASKAVEKLWRNILKRKYKSPLMMVVMIPFFQQLTGINVNMFYLTMLLKTIGLGDCASLLSSIITRLVNLIATFLFVFTVDRLGHRFLFLEKEEEMTTQSVNGEDERNVAMRLTSPVMTDNKRDAWSPKPIVLNSTGT</sequence>
<dbReference type="GO" id="GO:0016020">
    <property type="term" value="C:membrane"/>
    <property type="evidence" value="ECO:0007669"/>
    <property type="project" value="UniProtKB-SubCell"/>
</dbReference>
<name>A0AAV9BGY9_ACOGR</name>
<dbReference type="PANTHER" id="PTHR23500">
    <property type="entry name" value="SOLUTE CARRIER FAMILY 2, FACILITATED GLUCOSE TRANSPORTER"/>
    <property type="match status" value="1"/>
</dbReference>
<keyword evidence="3" id="KW-0813">Transport</keyword>
<comment type="caution">
    <text evidence="8">The sequence shown here is derived from an EMBL/GenBank/DDBJ whole genome shotgun (WGS) entry which is preliminary data.</text>
</comment>
<evidence type="ECO:0000256" key="7">
    <source>
        <dbReference type="SAM" id="Phobius"/>
    </source>
</evidence>
<evidence type="ECO:0000256" key="5">
    <source>
        <dbReference type="ARBA" id="ARBA00022989"/>
    </source>
</evidence>
<evidence type="ECO:0000313" key="9">
    <source>
        <dbReference type="Proteomes" id="UP001179952"/>
    </source>
</evidence>
<feature type="transmembrane region" description="Helical" evidence="7">
    <location>
        <begin position="64"/>
        <end position="81"/>
    </location>
</feature>
<dbReference type="EMBL" id="JAUJYN010000003">
    <property type="protein sequence ID" value="KAK1275750.1"/>
    <property type="molecule type" value="Genomic_DNA"/>
</dbReference>
<dbReference type="GO" id="GO:0015144">
    <property type="term" value="F:carbohydrate transmembrane transporter activity"/>
    <property type="evidence" value="ECO:0007669"/>
    <property type="project" value="InterPro"/>
</dbReference>
<dbReference type="InterPro" id="IPR036259">
    <property type="entry name" value="MFS_trans_sf"/>
</dbReference>
<accession>A0AAV9BGY9</accession>
<proteinExistence type="inferred from homology"/>